<evidence type="ECO:0000313" key="1">
    <source>
        <dbReference type="EMBL" id="KAK4309684.1"/>
    </source>
</evidence>
<evidence type="ECO:0000313" key="2">
    <source>
        <dbReference type="Proteomes" id="UP001292094"/>
    </source>
</evidence>
<dbReference type="Proteomes" id="UP001292094">
    <property type="component" value="Unassembled WGS sequence"/>
</dbReference>
<organism evidence="1 2">
    <name type="scientific">Petrolisthes manimaculis</name>
    <dbReference type="NCBI Taxonomy" id="1843537"/>
    <lineage>
        <taxon>Eukaryota</taxon>
        <taxon>Metazoa</taxon>
        <taxon>Ecdysozoa</taxon>
        <taxon>Arthropoda</taxon>
        <taxon>Crustacea</taxon>
        <taxon>Multicrustacea</taxon>
        <taxon>Malacostraca</taxon>
        <taxon>Eumalacostraca</taxon>
        <taxon>Eucarida</taxon>
        <taxon>Decapoda</taxon>
        <taxon>Pleocyemata</taxon>
        <taxon>Anomura</taxon>
        <taxon>Galatheoidea</taxon>
        <taxon>Porcellanidae</taxon>
        <taxon>Petrolisthes</taxon>
    </lineage>
</organism>
<reference evidence="1" key="1">
    <citation type="submission" date="2023-11" db="EMBL/GenBank/DDBJ databases">
        <title>Genome assemblies of two species of porcelain crab, Petrolisthes cinctipes and Petrolisthes manimaculis (Anomura: Porcellanidae).</title>
        <authorList>
            <person name="Angst P."/>
        </authorList>
    </citation>
    <scope>NUCLEOTIDE SEQUENCE</scope>
    <source>
        <strain evidence="1">PB745_02</strain>
        <tissue evidence="1">Gill</tissue>
    </source>
</reference>
<sequence length="170" mass="19235">MQHKHARVLEISGIDAELMRSAIVSREYRSCDRANKLLHDMNGLWSTGSGDRGKTTLCLHRHRISRIYFDGRGWLPLLEPFACWAGPTILLTFLAPFNGPYGGFTPVRLAGYLSDRHSNSDVSIDVTAQTTDKSEEIDWTDPARVQRIYVFSGLWIRQSGTVFHESNNNP</sequence>
<gene>
    <name evidence="1" type="ORF">Pmani_018682</name>
</gene>
<keyword evidence="2" id="KW-1185">Reference proteome</keyword>
<dbReference type="AlphaFoldDB" id="A0AAE1PJQ4"/>
<comment type="caution">
    <text evidence="1">The sequence shown here is derived from an EMBL/GenBank/DDBJ whole genome shotgun (WGS) entry which is preliminary data.</text>
</comment>
<proteinExistence type="predicted"/>
<accession>A0AAE1PJQ4</accession>
<name>A0AAE1PJQ4_9EUCA</name>
<dbReference type="EMBL" id="JAWZYT010001726">
    <property type="protein sequence ID" value="KAK4309684.1"/>
    <property type="molecule type" value="Genomic_DNA"/>
</dbReference>
<protein>
    <submittedName>
        <fullName evidence="1">Uncharacterized protein</fullName>
    </submittedName>
</protein>